<gene>
    <name evidence="1" type="ORF">OU798_12090</name>
</gene>
<dbReference type="AlphaFoldDB" id="A0A9X3FEA2"/>
<dbReference type="InterPro" id="IPR058060">
    <property type="entry name" value="HYC_CC_PP"/>
</dbReference>
<keyword evidence="2" id="KW-1185">Reference proteome</keyword>
<comment type="caution">
    <text evidence="1">The sequence shown here is derived from an EMBL/GenBank/DDBJ whole genome shotgun (WGS) entry which is preliminary data.</text>
</comment>
<evidence type="ECO:0000313" key="1">
    <source>
        <dbReference type="EMBL" id="MCY1721088.1"/>
    </source>
</evidence>
<dbReference type="Pfam" id="PF26622">
    <property type="entry name" value="DUF8199"/>
    <property type="match status" value="1"/>
</dbReference>
<dbReference type="EMBL" id="JAPOHD010000027">
    <property type="protein sequence ID" value="MCY1721088.1"/>
    <property type="molecule type" value="Genomic_DNA"/>
</dbReference>
<protein>
    <submittedName>
        <fullName evidence="1">Uncharacterized protein</fullName>
    </submittedName>
</protein>
<dbReference type="Proteomes" id="UP001145087">
    <property type="component" value="Unassembled WGS sequence"/>
</dbReference>
<evidence type="ECO:0000313" key="2">
    <source>
        <dbReference type="Proteomes" id="UP001145087"/>
    </source>
</evidence>
<sequence length="124" mass="13503">MLKKLSHIILSVLLLVSTVGVVVSKHYCSGSFVSASVFHEAESCCGDSDCCHNEDSFYQVKDDFSAPAVLATPILAELDILSHDLFADLILESPATENSSFRFTDSPPPPTIQKVLSLKQVYLL</sequence>
<dbReference type="InterPro" id="IPR058512">
    <property type="entry name" value="DUF8199"/>
</dbReference>
<organism evidence="1 2">
    <name type="scientific">Draconibacterium aestuarii</name>
    <dbReference type="NCBI Taxonomy" id="2998507"/>
    <lineage>
        <taxon>Bacteria</taxon>
        <taxon>Pseudomonadati</taxon>
        <taxon>Bacteroidota</taxon>
        <taxon>Bacteroidia</taxon>
        <taxon>Marinilabiliales</taxon>
        <taxon>Prolixibacteraceae</taxon>
        <taxon>Draconibacterium</taxon>
    </lineage>
</organism>
<name>A0A9X3FEA2_9BACT</name>
<dbReference type="RefSeq" id="WP_343333422.1">
    <property type="nucleotide sequence ID" value="NZ_JAPOHD010000027.1"/>
</dbReference>
<reference evidence="1" key="1">
    <citation type="submission" date="2022-11" db="EMBL/GenBank/DDBJ databases">
        <title>Marilongibacter aestuarii gen. nov., sp. nov., isolated from tidal flat sediment.</title>
        <authorList>
            <person name="Jiayan W."/>
        </authorList>
    </citation>
    <scope>NUCLEOTIDE SEQUENCE</scope>
    <source>
        <strain evidence="1">Z1-6</strain>
    </source>
</reference>
<proteinExistence type="predicted"/>
<accession>A0A9X3FEA2</accession>
<dbReference type="NCBIfam" id="NF047658">
    <property type="entry name" value="HYC_CC_PP"/>
    <property type="match status" value="1"/>
</dbReference>